<evidence type="ECO:0000256" key="1">
    <source>
        <dbReference type="ARBA" id="ARBA00001917"/>
    </source>
</evidence>
<sequence length="273" mass="29621">MATSEGSNLPPFSPTTEFTFTESPNPGWKHGQSVETTPEGQAWMEGEKAGWTVLDTSKEEMRKIYSVLVSGIVPRPVAFVSSISEDGFENLAPFSWFNQACLNPPIITLACLSNSKSAKDTARNIKSTKGFTVNIISEPWIEQANFASIDAPYGISEWPITGLTKAPSVQVKAARVKESAFVLECELYQAVEIKNPQTDAVSSTLILGLVKYIHMRNDVIGPTGGTIDPGKLKAVGRLGGLNYSKVSEGYTLERPAWKDFGDKILESISASNP</sequence>
<dbReference type="OrthoDB" id="298012at2759"/>
<evidence type="ECO:0000313" key="6">
    <source>
        <dbReference type="EMBL" id="KAF9484822.1"/>
    </source>
</evidence>
<name>A0A9P6CZ53_9AGAR</name>
<dbReference type="AlphaFoldDB" id="A0A9P6CZ53"/>
<dbReference type="EMBL" id="MU155140">
    <property type="protein sequence ID" value="KAF9484822.1"/>
    <property type="molecule type" value="Genomic_DNA"/>
</dbReference>
<comment type="cofactor">
    <cofactor evidence="1">
        <name>FMN</name>
        <dbReference type="ChEBI" id="CHEBI:58210"/>
    </cofactor>
</comment>
<comment type="similarity">
    <text evidence="4">Belongs to the flavoredoxin family.</text>
</comment>
<dbReference type="Proteomes" id="UP000807469">
    <property type="component" value="Unassembled WGS sequence"/>
</dbReference>
<dbReference type="PANTHER" id="PTHR33798">
    <property type="entry name" value="FLAVOPROTEIN OXYGENASE"/>
    <property type="match status" value="1"/>
</dbReference>
<keyword evidence="7" id="KW-1185">Reference proteome</keyword>
<evidence type="ECO:0000256" key="2">
    <source>
        <dbReference type="ARBA" id="ARBA00022630"/>
    </source>
</evidence>
<accession>A0A9P6CZ53</accession>
<dbReference type="Pfam" id="PF01613">
    <property type="entry name" value="Flavin_Reduct"/>
    <property type="match status" value="1"/>
</dbReference>
<dbReference type="Gene3D" id="2.30.110.10">
    <property type="entry name" value="Electron Transport, Fmn-binding Protein, Chain A"/>
    <property type="match status" value="1"/>
</dbReference>
<evidence type="ECO:0000256" key="4">
    <source>
        <dbReference type="ARBA" id="ARBA00038054"/>
    </source>
</evidence>
<reference evidence="6" key="1">
    <citation type="submission" date="2020-11" db="EMBL/GenBank/DDBJ databases">
        <authorList>
            <consortium name="DOE Joint Genome Institute"/>
            <person name="Ahrendt S."/>
            <person name="Riley R."/>
            <person name="Andreopoulos W."/>
            <person name="Labutti K."/>
            <person name="Pangilinan J."/>
            <person name="Ruiz-Duenas F.J."/>
            <person name="Barrasa J.M."/>
            <person name="Sanchez-Garcia M."/>
            <person name="Camarero S."/>
            <person name="Miyauchi S."/>
            <person name="Serrano A."/>
            <person name="Linde D."/>
            <person name="Babiker R."/>
            <person name="Drula E."/>
            <person name="Ayuso-Fernandez I."/>
            <person name="Pacheco R."/>
            <person name="Padilla G."/>
            <person name="Ferreira P."/>
            <person name="Barriuso J."/>
            <person name="Kellner H."/>
            <person name="Castanera R."/>
            <person name="Alfaro M."/>
            <person name="Ramirez L."/>
            <person name="Pisabarro A.G."/>
            <person name="Kuo A."/>
            <person name="Tritt A."/>
            <person name="Lipzen A."/>
            <person name="He G."/>
            <person name="Yan M."/>
            <person name="Ng V."/>
            <person name="Cullen D."/>
            <person name="Martin F."/>
            <person name="Rosso M.-N."/>
            <person name="Henrissat B."/>
            <person name="Hibbett D."/>
            <person name="Martinez A.T."/>
            <person name="Grigoriev I.V."/>
        </authorList>
    </citation>
    <scope>NUCLEOTIDE SEQUENCE</scope>
    <source>
        <strain evidence="6">CIRM-BRFM 674</strain>
    </source>
</reference>
<dbReference type="SMART" id="SM00903">
    <property type="entry name" value="Flavin_Reduct"/>
    <property type="match status" value="1"/>
</dbReference>
<evidence type="ECO:0000256" key="3">
    <source>
        <dbReference type="ARBA" id="ARBA00022643"/>
    </source>
</evidence>
<dbReference type="SUPFAM" id="SSF50475">
    <property type="entry name" value="FMN-binding split barrel"/>
    <property type="match status" value="1"/>
</dbReference>
<organism evidence="6 7">
    <name type="scientific">Pholiota conissans</name>
    <dbReference type="NCBI Taxonomy" id="109636"/>
    <lineage>
        <taxon>Eukaryota</taxon>
        <taxon>Fungi</taxon>
        <taxon>Dikarya</taxon>
        <taxon>Basidiomycota</taxon>
        <taxon>Agaricomycotina</taxon>
        <taxon>Agaricomycetes</taxon>
        <taxon>Agaricomycetidae</taxon>
        <taxon>Agaricales</taxon>
        <taxon>Agaricineae</taxon>
        <taxon>Strophariaceae</taxon>
        <taxon>Pholiota</taxon>
    </lineage>
</organism>
<gene>
    <name evidence="6" type="ORF">BDN70DRAFT_872072</name>
</gene>
<protein>
    <recommendedName>
        <fullName evidence="5">Flavin reductase like domain-containing protein</fullName>
    </recommendedName>
</protein>
<evidence type="ECO:0000313" key="7">
    <source>
        <dbReference type="Proteomes" id="UP000807469"/>
    </source>
</evidence>
<dbReference type="PANTHER" id="PTHR33798:SF5">
    <property type="entry name" value="FLAVIN REDUCTASE LIKE DOMAIN-CONTAINING PROTEIN"/>
    <property type="match status" value="1"/>
</dbReference>
<dbReference type="InterPro" id="IPR012349">
    <property type="entry name" value="Split_barrel_FMN-bd"/>
</dbReference>
<comment type="caution">
    <text evidence="6">The sequence shown here is derived from an EMBL/GenBank/DDBJ whole genome shotgun (WGS) entry which is preliminary data.</text>
</comment>
<evidence type="ECO:0000259" key="5">
    <source>
        <dbReference type="SMART" id="SM00903"/>
    </source>
</evidence>
<dbReference type="GO" id="GO:0010181">
    <property type="term" value="F:FMN binding"/>
    <property type="evidence" value="ECO:0007669"/>
    <property type="project" value="InterPro"/>
</dbReference>
<dbReference type="InterPro" id="IPR002563">
    <property type="entry name" value="Flavin_Rdtase-like_dom"/>
</dbReference>
<feature type="domain" description="Flavin reductase like" evidence="5">
    <location>
        <begin position="70"/>
        <end position="225"/>
    </location>
</feature>
<keyword evidence="3" id="KW-0288">FMN</keyword>
<proteinExistence type="inferred from homology"/>
<keyword evidence="2" id="KW-0285">Flavoprotein</keyword>